<gene>
    <name evidence="3" type="ORF">GB883_01525</name>
</gene>
<dbReference type="EMBL" id="WHJE01000003">
    <property type="protein sequence ID" value="KAE8765930.1"/>
    <property type="molecule type" value="Genomic_DNA"/>
</dbReference>
<feature type="region of interest" description="Disordered" evidence="1">
    <location>
        <begin position="1"/>
        <end position="71"/>
    </location>
</feature>
<dbReference type="InterPro" id="IPR012338">
    <property type="entry name" value="Beta-lactam/transpept-like"/>
</dbReference>
<dbReference type="Proteomes" id="UP000451860">
    <property type="component" value="Unassembled WGS sequence"/>
</dbReference>
<dbReference type="InterPro" id="IPR052907">
    <property type="entry name" value="Beta-lactamase/esterase"/>
</dbReference>
<dbReference type="Gene3D" id="3.40.710.10">
    <property type="entry name" value="DD-peptidase/beta-lactamase superfamily"/>
    <property type="match status" value="1"/>
</dbReference>
<protein>
    <submittedName>
        <fullName evidence="3">Serine hydrolase</fullName>
    </submittedName>
</protein>
<evidence type="ECO:0000313" key="3">
    <source>
        <dbReference type="EMBL" id="KAE8765930.1"/>
    </source>
</evidence>
<organism evidence="3 4">
    <name type="scientific">Georgenia thermotolerans</name>
    <dbReference type="NCBI Taxonomy" id="527326"/>
    <lineage>
        <taxon>Bacteria</taxon>
        <taxon>Bacillati</taxon>
        <taxon>Actinomycetota</taxon>
        <taxon>Actinomycetes</taxon>
        <taxon>Micrococcales</taxon>
        <taxon>Bogoriellaceae</taxon>
        <taxon>Georgenia</taxon>
    </lineage>
</organism>
<evidence type="ECO:0000313" key="4">
    <source>
        <dbReference type="Proteomes" id="UP000451860"/>
    </source>
</evidence>
<sequence length="500" mass="52364">MPRRRAHHPRRRGRGRRPARPHRPDPHHALEGLPRAAPAPHPAGRPEGAPRRHADVLPGARLGPGGLARVDADPARPRLVRVGHRGDRHVARPCRRAASGAGVLPARARPDLPVTTPPAGAPRTLALVGDATGGFESVPEVLARLVALEGARGGALCVYHQGRVVVDVTVGDYAPDGLQLVFSVSKALTALVAARAHERGELDLDAPLAEHWPELARPATAAITARMVLGHRSGLASLDRDLTLEEVLAGADDAEIARQQPYWEPGTAHGYHAFTFGTLMNGLFRRALGTSVGEALQRHVAEPVGAEVWLGAPTTVHSRVERIDPSPAATTAHRAEWAAASGIPGSTTARIARFRDLYNDPALWAACLPSTSGIASARGLAAVFSAALDGRTLLGHDALARLLRPEAEGVDRVLGVPIAFGSGVQLPFPQLPLLGPGSFGHEAAGGSAVAADPASGLVVAWTTPKSPAMVGASATFLGILATLRHCLERRRPHPAPTKGD</sequence>
<name>A0A7J5UUJ0_9MICO</name>
<dbReference type="OrthoDB" id="3422781at2"/>
<dbReference type="PANTHER" id="PTHR43319">
    <property type="entry name" value="BETA-LACTAMASE-RELATED"/>
    <property type="match status" value="1"/>
</dbReference>
<feature type="domain" description="Beta-lactamase-related" evidence="2">
    <location>
        <begin position="144"/>
        <end position="468"/>
    </location>
</feature>
<feature type="compositionally biased region" description="Basic residues" evidence="1">
    <location>
        <begin position="1"/>
        <end position="21"/>
    </location>
</feature>
<reference evidence="3 4" key="1">
    <citation type="submission" date="2019-10" db="EMBL/GenBank/DDBJ databases">
        <title>Georgenia wutianyii sp. nov. and Georgenia yuyongxinii sp. nov. isolated from plateau pika (Ochotona curzoniae) in the Qinghai-Tibet plateau of China.</title>
        <authorList>
            <person name="Tian Z."/>
        </authorList>
    </citation>
    <scope>NUCLEOTIDE SEQUENCE [LARGE SCALE GENOMIC DNA]</scope>
    <source>
        <strain evidence="3 4">DSM 21501</strain>
    </source>
</reference>
<comment type="caution">
    <text evidence="3">The sequence shown here is derived from an EMBL/GenBank/DDBJ whole genome shotgun (WGS) entry which is preliminary data.</text>
</comment>
<dbReference type="SUPFAM" id="SSF56601">
    <property type="entry name" value="beta-lactamase/transpeptidase-like"/>
    <property type="match status" value="1"/>
</dbReference>
<evidence type="ECO:0000256" key="1">
    <source>
        <dbReference type="SAM" id="MobiDB-lite"/>
    </source>
</evidence>
<evidence type="ECO:0000259" key="2">
    <source>
        <dbReference type="Pfam" id="PF00144"/>
    </source>
</evidence>
<dbReference type="InterPro" id="IPR001466">
    <property type="entry name" value="Beta-lactam-related"/>
</dbReference>
<keyword evidence="4" id="KW-1185">Reference proteome</keyword>
<dbReference type="PANTHER" id="PTHR43319:SF3">
    <property type="entry name" value="BETA-LACTAMASE-RELATED DOMAIN-CONTAINING PROTEIN"/>
    <property type="match status" value="1"/>
</dbReference>
<accession>A0A7J5UUJ0</accession>
<dbReference type="AlphaFoldDB" id="A0A7J5UUJ0"/>
<dbReference type="Pfam" id="PF00144">
    <property type="entry name" value="Beta-lactamase"/>
    <property type="match status" value="1"/>
</dbReference>
<dbReference type="GO" id="GO:0016787">
    <property type="term" value="F:hydrolase activity"/>
    <property type="evidence" value="ECO:0007669"/>
    <property type="project" value="UniProtKB-KW"/>
</dbReference>
<proteinExistence type="predicted"/>
<keyword evidence="3" id="KW-0378">Hydrolase</keyword>